<evidence type="ECO:0000256" key="2">
    <source>
        <dbReference type="ARBA" id="ARBA00022980"/>
    </source>
</evidence>
<dbReference type="Proteomes" id="UP000230557">
    <property type="component" value="Unassembled WGS sequence"/>
</dbReference>
<dbReference type="AlphaFoldDB" id="A0A2H0VCT8"/>
<reference evidence="5" key="1">
    <citation type="submission" date="2017-09" db="EMBL/GenBank/DDBJ databases">
        <title>Depth-based differentiation of microbial function through sediment-hosted aquifers and enrichment of novel symbionts in the deep terrestrial subsurface.</title>
        <authorList>
            <person name="Probst A.J."/>
            <person name="Ladd B."/>
            <person name="Jarett J.K."/>
            <person name="Geller-Mcgrath D.E."/>
            <person name="Sieber C.M.K."/>
            <person name="Emerson J.B."/>
            <person name="Anantharaman K."/>
            <person name="Thomas B.C."/>
            <person name="Malmstrom R."/>
            <person name="Stieglmeier M."/>
            <person name="Klingl A."/>
            <person name="Woyke T."/>
            <person name="Ryan C.M."/>
            <person name="Banfield J.F."/>
        </authorList>
    </citation>
    <scope>NUCLEOTIDE SEQUENCE [LARGE SCALE GENOMIC DNA]</scope>
</reference>
<sequence length="60" mass="6731">MRNCTICEKGYKKGNSKSHSQQTTIRRLGVNLQWLNLPGGKRVKACARCIKSVSRGKLKV</sequence>
<keyword evidence="2 4" id="KW-0689">Ribosomal protein</keyword>
<dbReference type="InterPro" id="IPR034704">
    <property type="entry name" value="Ribosomal_bL28/bL31-like_sf"/>
</dbReference>
<dbReference type="Gene3D" id="2.30.170.40">
    <property type="entry name" value="Ribosomal protein L28/L24"/>
    <property type="match status" value="1"/>
</dbReference>
<dbReference type="SUPFAM" id="SSF143800">
    <property type="entry name" value="L28p-like"/>
    <property type="match status" value="1"/>
</dbReference>
<proteinExistence type="inferred from homology"/>
<dbReference type="Pfam" id="PF00830">
    <property type="entry name" value="Ribosomal_L28"/>
    <property type="match status" value="1"/>
</dbReference>
<evidence type="ECO:0000313" key="4">
    <source>
        <dbReference type="EMBL" id="PIR96918.1"/>
    </source>
</evidence>
<dbReference type="EMBL" id="PFAJ01000053">
    <property type="protein sequence ID" value="PIR96918.1"/>
    <property type="molecule type" value="Genomic_DNA"/>
</dbReference>
<dbReference type="GO" id="GO:0005840">
    <property type="term" value="C:ribosome"/>
    <property type="evidence" value="ECO:0007669"/>
    <property type="project" value="UniProtKB-KW"/>
</dbReference>
<dbReference type="InterPro" id="IPR037147">
    <property type="entry name" value="Ribosomal_bL28_sf"/>
</dbReference>
<name>A0A2H0VCT8_9BACT</name>
<dbReference type="GO" id="GO:1990904">
    <property type="term" value="C:ribonucleoprotein complex"/>
    <property type="evidence" value="ECO:0007669"/>
    <property type="project" value="UniProtKB-KW"/>
</dbReference>
<evidence type="ECO:0000256" key="1">
    <source>
        <dbReference type="ARBA" id="ARBA00008760"/>
    </source>
</evidence>
<comment type="similarity">
    <text evidence="1">Belongs to the bacterial ribosomal protein bL28 family.</text>
</comment>
<gene>
    <name evidence="4" type="ORF">COT91_04030</name>
</gene>
<accession>A0A2H0VCT8</accession>
<dbReference type="InterPro" id="IPR026569">
    <property type="entry name" value="Ribosomal_bL28"/>
</dbReference>
<keyword evidence="3" id="KW-0687">Ribonucleoprotein</keyword>
<comment type="caution">
    <text evidence="4">The sequence shown here is derived from an EMBL/GenBank/DDBJ whole genome shotgun (WGS) entry which is preliminary data.</text>
</comment>
<dbReference type="GO" id="GO:0003735">
    <property type="term" value="F:structural constituent of ribosome"/>
    <property type="evidence" value="ECO:0007669"/>
    <property type="project" value="InterPro"/>
</dbReference>
<evidence type="ECO:0000313" key="5">
    <source>
        <dbReference type="Proteomes" id="UP000230557"/>
    </source>
</evidence>
<evidence type="ECO:0000256" key="3">
    <source>
        <dbReference type="ARBA" id="ARBA00023274"/>
    </source>
</evidence>
<protein>
    <submittedName>
        <fullName evidence="4">50S ribosomal protein L28</fullName>
    </submittedName>
</protein>
<organism evidence="4 5">
    <name type="scientific">Candidatus Doudnabacteria bacterium CG10_big_fil_rev_8_21_14_0_10_41_10</name>
    <dbReference type="NCBI Taxonomy" id="1974551"/>
    <lineage>
        <taxon>Bacteria</taxon>
        <taxon>Candidatus Doudnaibacteriota</taxon>
    </lineage>
</organism>